<evidence type="ECO:0000313" key="10">
    <source>
        <dbReference type="EMBL" id="CDX04658.1"/>
    </source>
</evidence>
<dbReference type="InterPro" id="IPR029035">
    <property type="entry name" value="DHS-like_NAD/FAD-binding_dom"/>
</dbReference>
<dbReference type="Pfam" id="PF02776">
    <property type="entry name" value="TPP_enzyme_N"/>
    <property type="match status" value="1"/>
</dbReference>
<evidence type="ECO:0000256" key="3">
    <source>
        <dbReference type="ARBA" id="ARBA00007812"/>
    </source>
</evidence>
<evidence type="ECO:0000259" key="9">
    <source>
        <dbReference type="Pfam" id="PF02776"/>
    </source>
</evidence>
<dbReference type="RefSeq" id="WP_208926416.1">
    <property type="nucleotide sequence ID" value="NZ_LK996017.1"/>
</dbReference>
<feature type="domain" description="Thiamine pyrophosphate enzyme N-terminal TPP-binding" evidence="9">
    <location>
        <begin position="7"/>
        <end position="121"/>
    </location>
</feature>
<dbReference type="AlphaFoldDB" id="A0A098B6Y8"/>
<dbReference type="GO" id="GO:0000287">
    <property type="term" value="F:magnesium ion binding"/>
    <property type="evidence" value="ECO:0007669"/>
    <property type="project" value="InterPro"/>
</dbReference>
<evidence type="ECO:0000256" key="2">
    <source>
        <dbReference type="ARBA" id="ARBA00001964"/>
    </source>
</evidence>
<evidence type="ECO:0000259" key="7">
    <source>
        <dbReference type="Pfam" id="PF00205"/>
    </source>
</evidence>
<evidence type="ECO:0000256" key="1">
    <source>
        <dbReference type="ARBA" id="ARBA00001946"/>
    </source>
</evidence>
<dbReference type="Pfam" id="PF02775">
    <property type="entry name" value="TPP_enzyme_C"/>
    <property type="match status" value="1"/>
</dbReference>
<dbReference type="Pfam" id="PF00205">
    <property type="entry name" value="TPP_enzyme_M"/>
    <property type="match status" value="1"/>
</dbReference>
<dbReference type="InterPro" id="IPR012000">
    <property type="entry name" value="Thiamin_PyroP_enz_cen_dom"/>
</dbReference>
<dbReference type="InterPro" id="IPR000399">
    <property type="entry name" value="TPP-bd_CS"/>
</dbReference>
<comment type="cofactor">
    <cofactor evidence="1">
        <name>Mg(2+)</name>
        <dbReference type="ChEBI" id="CHEBI:18420"/>
    </cofactor>
</comment>
<dbReference type="SUPFAM" id="SSF52518">
    <property type="entry name" value="Thiamin diphosphate-binding fold (THDP-binding)"/>
    <property type="match status" value="2"/>
</dbReference>
<dbReference type="InterPro" id="IPR029061">
    <property type="entry name" value="THDP-binding"/>
</dbReference>
<dbReference type="Gene3D" id="3.40.50.1220">
    <property type="entry name" value="TPP-binding domain"/>
    <property type="match status" value="1"/>
</dbReference>
<comment type="similarity">
    <text evidence="3 6">Belongs to the TPP enzyme family.</text>
</comment>
<dbReference type="GO" id="GO:0050660">
    <property type="term" value="F:flavin adenine dinucleotide binding"/>
    <property type="evidence" value="ECO:0007669"/>
    <property type="project" value="TreeGrafter"/>
</dbReference>
<dbReference type="PANTHER" id="PTHR18968:SF166">
    <property type="entry name" value="2-HYDROXYACYL-COA LYASE 2"/>
    <property type="match status" value="1"/>
</dbReference>
<accession>A0A098B6Y8</accession>
<evidence type="ECO:0000256" key="6">
    <source>
        <dbReference type="RuleBase" id="RU362132"/>
    </source>
</evidence>
<dbReference type="GO" id="GO:0005948">
    <property type="term" value="C:acetolactate synthase complex"/>
    <property type="evidence" value="ECO:0007669"/>
    <property type="project" value="TreeGrafter"/>
</dbReference>
<dbReference type="SUPFAM" id="SSF52467">
    <property type="entry name" value="DHS-like NAD/FAD-binding domain"/>
    <property type="match status" value="1"/>
</dbReference>
<dbReference type="EMBL" id="LK996017">
    <property type="protein sequence ID" value="CDX04658.1"/>
    <property type="molecule type" value="Genomic_DNA"/>
</dbReference>
<feature type="domain" description="Thiamine pyrophosphate enzyme TPP-binding" evidence="8">
    <location>
        <begin position="385"/>
        <end position="537"/>
    </location>
</feature>
<dbReference type="CDD" id="cd02004">
    <property type="entry name" value="TPP_BZL_OCoD_HPCL"/>
    <property type="match status" value="1"/>
</dbReference>
<dbReference type="GO" id="GO:0003984">
    <property type="term" value="F:acetolactate synthase activity"/>
    <property type="evidence" value="ECO:0007669"/>
    <property type="project" value="TreeGrafter"/>
</dbReference>
<keyword evidence="5 6" id="KW-0786">Thiamine pyrophosphate</keyword>
<dbReference type="PATRIC" id="fig|49338.4.peg.5133"/>
<dbReference type="PROSITE" id="PS00187">
    <property type="entry name" value="TPP_ENZYMES"/>
    <property type="match status" value="1"/>
</dbReference>
<evidence type="ECO:0000259" key="8">
    <source>
        <dbReference type="Pfam" id="PF02775"/>
    </source>
</evidence>
<organism evidence="10">
    <name type="scientific">Desulfitobacterium hafniense</name>
    <name type="common">Desulfitobacterium frappieri</name>
    <dbReference type="NCBI Taxonomy" id="49338"/>
    <lineage>
        <taxon>Bacteria</taxon>
        <taxon>Bacillati</taxon>
        <taxon>Bacillota</taxon>
        <taxon>Clostridia</taxon>
        <taxon>Eubacteriales</taxon>
        <taxon>Desulfitobacteriaceae</taxon>
        <taxon>Desulfitobacterium</taxon>
    </lineage>
</organism>
<dbReference type="GO" id="GO:0030976">
    <property type="term" value="F:thiamine pyrophosphate binding"/>
    <property type="evidence" value="ECO:0007669"/>
    <property type="project" value="InterPro"/>
</dbReference>
<dbReference type="GO" id="GO:0009097">
    <property type="term" value="P:isoleucine biosynthetic process"/>
    <property type="evidence" value="ECO:0007669"/>
    <property type="project" value="TreeGrafter"/>
</dbReference>
<feature type="domain" description="Thiamine pyrophosphate enzyme central" evidence="7">
    <location>
        <begin position="194"/>
        <end position="324"/>
    </location>
</feature>
<gene>
    <name evidence="10" type="ORF">DPCES_4772</name>
</gene>
<evidence type="ECO:0000256" key="4">
    <source>
        <dbReference type="ARBA" id="ARBA00022723"/>
    </source>
</evidence>
<reference evidence="10" key="1">
    <citation type="submission" date="2014-07" db="EMBL/GenBank/DDBJ databases">
        <authorList>
            <person name="Hornung V.Bastian."/>
        </authorList>
    </citation>
    <scope>NUCLEOTIDE SEQUENCE</scope>
    <source>
        <strain evidence="10">PCE-S</strain>
    </source>
</reference>
<evidence type="ECO:0000256" key="5">
    <source>
        <dbReference type="ARBA" id="ARBA00023052"/>
    </source>
</evidence>
<dbReference type="Gene3D" id="3.40.50.970">
    <property type="match status" value="2"/>
</dbReference>
<dbReference type="GO" id="GO:0009099">
    <property type="term" value="P:L-valine biosynthetic process"/>
    <property type="evidence" value="ECO:0007669"/>
    <property type="project" value="TreeGrafter"/>
</dbReference>
<dbReference type="PANTHER" id="PTHR18968">
    <property type="entry name" value="THIAMINE PYROPHOSPHATE ENZYMES"/>
    <property type="match status" value="1"/>
</dbReference>
<dbReference type="InterPro" id="IPR011766">
    <property type="entry name" value="TPP_enzyme_TPP-bd"/>
</dbReference>
<name>A0A098B6Y8_DESHA</name>
<protein>
    <submittedName>
        <fullName evidence="10">Acetolactate synthase large subunit IlvG</fullName>
    </submittedName>
</protein>
<keyword evidence="4" id="KW-0479">Metal-binding</keyword>
<sequence>MEGKCRAGALVSEIFKKEGVQYLFGIPGGHIYPAMERCEELGIKFIGVRHEMTAAFAAEGWALTTGKLGVCTGTAGPGVTNLLTGLANSYVGGFPVFALGGKARVTESDRNELQDFNQMAILSHMTKHSRAVAEVKRIPEYVGRAVAQATTGRPGPVYIEIPRDLMESEVELSTVEFQENYCVAGKPQGNPASIQAALDLIKQAHKPVIIAGSGVWFSQAHQELQEFVEKTGIPFATRNAARGCITDKHPLFISPGYDHPILQALMAEADLAIVIGTRPGFTLGRGIFRKDLKIIRIDIDAAELTNQLDITVGIHGDAREVLKQFNGGVDQGSHPQWAGFLNAVKQQFAGLFGQMCDPTHTPIHPVHLMNQIAQRVDEETVVVIDGGDTATWATLVLPAYGPGQMLSIAGTSFGPLGVGMGYAIAAKLAHPGKKVIMVTGDGAFGYGAAEFDTLKRYGLDITSIILNDGLWGMIKRSEAKKASGKARFVGVELMEEVRYEKMVESLGGYGEFVTDPAEVGKAIDRALASGTMSCVNVITDPQFGPPSR</sequence>
<dbReference type="CDD" id="cd07035">
    <property type="entry name" value="TPP_PYR_POX_like"/>
    <property type="match status" value="1"/>
</dbReference>
<dbReference type="FunFam" id="3.40.50.970:FF:000007">
    <property type="entry name" value="Acetolactate synthase"/>
    <property type="match status" value="1"/>
</dbReference>
<dbReference type="InterPro" id="IPR012001">
    <property type="entry name" value="Thiamin_PyroP_enz_TPP-bd_dom"/>
</dbReference>
<dbReference type="InterPro" id="IPR045229">
    <property type="entry name" value="TPP_enz"/>
</dbReference>
<comment type="cofactor">
    <cofactor evidence="2">
        <name>thiamine diphosphate</name>
        <dbReference type="ChEBI" id="CHEBI:58937"/>
    </cofactor>
</comment>
<proteinExistence type="inferred from homology"/>